<feature type="region of interest" description="Disordered" evidence="3">
    <location>
        <begin position="155"/>
        <end position="194"/>
    </location>
</feature>
<accession>A0A3M8Q4T5</accession>
<dbReference type="PROSITE" id="PS50076">
    <property type="entry name" value="DNAJ_2"/>
    <property type="match status" value="1"/>
</dbReference>
<feature type="coiled-coil region" evidence="2">
    <location>
        <begin position="103"/>
        <end position="138"/>
    </location>
</feature>
<evidence type="ECO:0000256" key="2">
    <source>
        <dbReference type="SAM" id="Coils"/>
    </source>
</evidence>
<dbReference type="AlphaFoldDB" id="A0A3M8Q4T5"/>
<dbReference type="PRINTS" id="PR00625">
    <property type="entry name" value="JDOMAIN"/>
</dbReference>
<dbReference type="RefSeq" id="WP_123095943.1">
    <property type="nucleotide sequence ID" value="NZ_RIZG01000006.1"/>
</dbReference>
<feature type="compositionally biased region" description="Basic and acidic residues" evidence="3">
    <location>
        <begin position="155"/>
        <end position="172"/>
    </location>
</feature>
<keyword evidence="2" id="KW-0175">Coiled coil</keyword>
<protein>
    <submittedName>
        <fullName evidence="5">Molecular chaperone DnaJ</fullName>
    </submittedName>
</protein>
<gene>
    <name evidence="5" type="ORF">EBI00_10790</name>
</gene>
<feature type="domain" description="J" evidence="4">
    <location>
        <begin position="5"/>
        <end position="61"/>
    </location>
</feature>
<dbReference type="PANTHER" id="PTHR43948:SF10">
    <property type="entry name" value="MRJ, ISOFORM E"/>
    <property type="match status" value="1"/>
</dbReference>
<dbReference type="InterPro" id="IPR001623">
    <property type="entry name" value="DnaJ_domain"/>
</dbReference>
<keyword evidence="6" id="KW-1185">Reference proteome</keyword>
<reference evidence="5 6" key="1">
    <citation type="journal article" date="2012" name="Int. J. Syst. Evol. Microbiol.">
        <title>Marinomonas hwangdonensis sp. nov., isolated from seawater.</title>
        <authorList>
            <person name="Jung Y.T."/>
            <person name="Oh T.K."/>
            <person name="Yoon J.H."/>
        </authorList>
    </citation>
    <scope>NUCLEOTIDE SEQUENCE [LARGE SCALE GENOMIC DNA]</scope>
    <source>
        <strain evidence="5 6">HDW-15</strain>
    </source>
</reference>
<name>A0A3M8Q4T5_9GAMM</name>
<dbReference type="PANTHER" id="PTHR43948">
    <property type="entry name" value="DNAJ HOMOLOG SUBFAMILY B"/>
    <property type="match status" value="1"/>
</dbReference>
<evidence type="ECO:0000259" key="4">
    <source>
        <dbReference type="PROSITE" id="PS50076"/>
    </source>
</evidence>
<evidence type="ECO:0000313" key="5">
    <source>
        <dbReference type="EMBL" id="RNF49960.1"/>
    </source>
</evidence>
<dbReference type="Proteomes" id="UP000280507">
    <property type="component" value="Unassembled WGS sequence"/>
</dbReference>
<evidence type="ECO:0000256" key="3">
    <source>
        <dbReference type="SAM" id="MobiDB-lite"/>
    </source>
</evidence>
<dbReference type="Gene3D" id="1.10.287.110">
    <property type="entry name" value="DnaJ domain"/>
    <property type="match status" value="1"/>
</dbReference>
<proteinExistence type="predicted"/>
<dbReference type="SUPFAM" id="SSF46565">
    <property type="entry name" value="Chaperone J-domain"/>
    <property type="match status" value="1"/>
</dbReference>
<feature type="region of interest" description="Disordered" evidence="3">
    <location>
        <begin position="76"/>
        <end position="102"/>
    </location>
</feature>
<dbReference type="OrthoDB" id="9779889at2"/>
<sequence>MSLIDDYQLLEIPTTATEQEAKAAFKRLARRYHPDKNPHTDTTALFQRLQQAHENVTSAIRQSAIVQDWKPFTFTKENTQSSGAKNRYRHTSSASDQDQEAFVKERQRAYEEMKRNNAQHEKARNDAIQAARNSLNEKRVKALYEEAYKASREFSSDGFHEEKTVDDSRDIPPYDSFDYDDAQPAETHTQSRSRFLRNKAGKTLLQASLCLSFFAAGMVTAQFWPSLIQRTGPQNEAATYVSGLYPQFRVGNGHTLMETSLYAEPTASSNLLEVMPAQADLQGVKLQGDWLTVRYQGISGWVQAKDIGFGNHQQAQQTGCVGHPGIAPKHGELLGEAQGKSRLRILNQLPTHSILRFESYDGKAPFSIYLHPKRAYAANYIPYGNYRMVLMTGSLYHQTCNQFVFNRTHKIILDKADFASTEQTLSLTP</sequence>
<comment type="caution">
    <text evidence="5">The sequence shown here is derived from an EMBL/GenBank/DDBJ whole genome shotgun (WGS) entry which is preliminary data.</text>
</comment>
<evidence type="ECO:0000256" key="1">
    <source>
        <dbReference type="ARBA" id="ARBA00023186"/>
    </source>
</evidence>
<dbReference type="InterPro" id="IPR036869">
    <property type="entry name" value="J_dom_sf"/>
</dbReference>
<organism evidence="5 6">
    <name type="scientific">Marinomonas hwangdonensis</name>
    <dbReference type="NCBI Taxonomy" id="1053647"/>
    <lineage>
        <taxon>Bacteria</taxon>
        <taxon>Pseudomonadati</taxon>
        <taxon>Pseudomonadota</taxon>
        <taxon>Gammaproteobacteria</taxon>
        <taxon>Oceanospirillales</taxon>
        <taxon>Oceanospirillaceae</taxon>
        <taxon>Marinomonas</taxon>
    </lineage>
</organism>
<dbReference type="EMBL" id="RIZG01000006">
    <property type="protein sequence ID" value="RNF49960.1"/>
    <property type="molecule type" value="Genomic_DNA"/>
</dbReference>
<dbReference type="Pfam" id="PF00226">
    <property type="entry name" value="DnaJ"/>
    <property type="match status" value="1"/>
</dbReference>
<evidence type="ECO:0000313" key="6">
    <source>
        <dbReference type="Proteomes" id="UP000280507"/>
    </source>
</evidence>
<dbReference type="SMART" id="SM00271">
    <property type="entry name" value="DnaJ"/>
    <property type="match status" value="1"/>
</dbReference>
<dbReference type="CDD" id="cd06257">
    <property type="entry name" value="DnaJ"/>
    <property type="match status" value="1"/>
</dbReference>
<keyword evidence="1" id="KW-0143">Chaperone</keyword>